<dbReference type="Pfam" id="PF00270">
    <property type="entry name" value="DEAD"/>
    <property type="match status" value="1"/>
</dbReference>
<evidence type="ECO:0000313" key="8">
    <source>
        <dbReference type="Proteomes" id="UP000626109"/>
    </source>
</evidence>
<keyword evidence="2" id="KW-0378">Hydrolase</keyword>
<evidence type="ECO:0000256" key="5">
    <source>
        <dbReference type="SAM" id="MobiDB-lite"/>
    </source>
</evidence>
<dbReference type="GO" id="GO:0016787">
    <property type="term" value="F:hydrolase activity"/>
    <property type="evidence" value="ECO:0007669"/>
    <property type="project" value="UniProtKB-KW"/>
</dbReference>
<dbReference type="InterPro" id="IPR011545">
    <property type="entry name" value="DEAD/DEAH_box_helicase_dom"/>
</dbReference>
<name>A0A813KVR8_POLGL</name>
<evidence type="ECO:0000259" key="6">
    <source>
        <dbReference type="PROSITE" id="PS51192"/>
    </source>
</evidence>
<proteinExistence type="predicted"/>
<dbReference type="InterPro" id="IPR014001">
    <property type="entry name" value="Helicase_ATP-bd"/>
</dbReference>
<protein>
    <recommendedName>
        <fullName evidence="6">Helicase ATP-binding domain-containing protein</fullName>
    </recommendedName>
</protein>
<feature type="domain" description="Helicase ATP-binding" evidence="6">
    <location>
        <begin position="127"/>
        <end position="277"/>
    </location>
</feature>
<evidence type="ECO:0000256" key="3">
    <source>
        <dbReference type="ARBA" id="ARBA00022806"/>
    </source>
</evidence>
<reference evidence="7" key="1">
    <citation type="submission" date="2021-02" db="EMBL/GenBank/DDBJ databases">
        <authorList>
            <person name="Dougan E. K."/>
            <person name="Rhodes N."/>
            <person name="Thang M."/>
            <person name="Chan C."/>
        </authorList>
    </citation>
    <scope>NUCLEOTIDE SEQUENCE</scope>
</reference>
<evidence type="ECO:0000256" key="2">
    <source>
        <dbReference type="ARBA" id="ARBA00022801"/>
    </source>
</evidence>
<feature type="region of interest" description="Disordered" evidence="5">
    <location>
        <begin position="1"/>
        <end position="49"/>
    </location>
</feature>
<dbReference type="InterPro" id="IPR027417">
    <property type="entry name" value="P-loop_NTPase"/>
</dbReference>
<dbReference type="PROSITE" id="PS51192">
    <property type="entry name" value="HELICASE_ATP_BIND_1"/>
    <property type="match status" value="1"/>
</dbReference>
<dbReference type="PANTHER" id="PTHR47960">
    <property type="entry name" value="DEAD-BOX ATP-DEPENDENT RNA HELICASE 50"/>
    <property type="match status" value="1"/>
</dbReference>
<evidence type="ECO:0000313" key="7">
    <source>
        <dbReference type="EMBL" id="CAE8713969.1"/>
    </source>
</evidence>
<dbReference type="Gene3D" id="3.40.50.300">
    <property type="entry name" value="P-loop containing nucleotide triphosphate hydrolases"/>
    <property type="match status" value="1"/>
</dbReference>
<dbReference type="GO" id="GO:0005524">
    <property type="term" value="F:ATP binding"/>
    <property type="evidence" value="ECO:0007669"/>
    <property type="project" value="UniProtKB-KW"/>
</dbReference>
<dbReference type="Proteomes" id="UP000626109">
    <property type="component" value="Unassembled WGS sequence"/>
</dbReference>
<accession>A0A813KVR8</accession>
<feature type="compositionally biased region" description="Low complexity" evidence="5">
    <location>
        <begin position="65"/>
        <end position="76"/>
    </location>
</feature>
<feature type="region of interest" description="Disordered" evidence="5">
    <location>
        <begin position="62"/>
        <end position="81"/>
    </location>
</feature>
<dbReference type="SUPFAM" id="SSF52540">
    <property type="entry name" value="P-loop containing nucleoside triphosphate hydrolases"/>
    <property type="match status" value="1"/>
</dbReference>
<keyword evidence="4" id="KW-0067">ATP-binding</keyword>
<dbReference type="EMBL" id="CAJNNW010032553">
    <property type="protein sequence ID" value="CAE8713969.1"/>
    <property type="molecule type" value="Genomic_DNA"/>
</dbReference>
<keyword evidence="3" id="KW-0347">Helicase</keyword>
<evidence type="ECO:0000256" key="4">
    <source>
        <dbReference type="ARBA" id="ARBA00022840"/>
    </source>
</evidence>
<gene>
    <name evidence="7" type="ORF">PGLA2088_LOCUS37757</name>
</gene>
<dbReference type="GO" id="GO:0004386">
    <property type="term" value="F:helicase activity"/>
    <property type="evidence" value="ECO:0007669"/>
    <property type="project" value="UniProtKB-KW"/>
</dbReference>
<keyword evidence="1" id="KW-0547">Nucleotide-binding</keyword>
<dbReference type="GO" id="GO:0003676">
    <property type="term" value="F:nucleic acid binding"/>
    <property type="evidence" value="ECO:0007669"/>
    <property type="project" value="InterPro"/>
</dbReference>
<feature type="compositionally biased region" description="Polar residues" evidence="5">
    <location>
        <begin position="1"/>
        <end position="19"/>
    </location>
</feature>
<organism evidence="7 8">
    <name type="scientific">Polarella glacialis</name>
    <name type="common">Dinoflagellate</name>
    <dbReference type="NCBI Taxonomy" id="89957"/>
    <lineage>
        <taxon>Eukaryota</taxon>
        <taxon>Sar</taxon>
        <taxon>Alveolata</taxon>
        <taxon>Dinophyceae</taxon>
        <taxon>Suessiales</taxon>
        <taxon>Suessiaceae</taxon>
        <taxon>Polarella</taxon>
    </lineage>
</organism>
<dbReference type="AlphaFoldDB" id="A0A813KVR8"/>
<comment type="caution">
    <text evidence="7">The sequence shown here is derived from an EMBL/GenBank/DDBJ whole genome shotgun (WGS) entry which is preliminary data.</text>
</comment>
<sequence length="291" mass="31267">MSPGQDASSNSPRRGSQGTKPGASSIDLCGNGRPSTSPMHLPSLASLAPTEESTSLRALPVLLGNNNKNNNNNNNKAAEGSRHEGLTFITRYLDDMPSFEAMGLKPDLLRGCHYSMGPLNAVQQRALLPILRGRDVMIQSGRKMGKSTVAVLGALQFVEPSVRKPQVLIITYSPRKAMQSKFLCENLGRHMNVEAHYAHVNVNVGGEQDAVESLRAHVVCGAPAQIQGNLDKGSLHLGQVKVVVLDGVDEILEGGWEDNVRGIFKRLACTTQVVCLSMELPEQLQGAPDDA</sequence>
<evidence type="ECO:0000256" key="1">
    <source>
        <dbReference type="ARBA" id="ARBA00022741"/>
    </source>
</evidence>